<dbReference type="RefSeq" id="WP_169415220.1">
    <property type="nucleotide sequence ID" value="NZ_JAAXKZ010000117.1"/>
</dbReference>
<evidence type="ECO:0000256" key="1">
    <source>
        <dbReference type="ARBA" id="ARBA00004141"/>
    </source>
</evidence>
<dbReference type="EMBL" id="JAAXKZ010000117">
    <property type="protein sequence ID" value="NMH94537.1"/>
    <property type="molecule type" value="Genomic_DNA"/>
</dbReference>
<proteinExistence type="predicted"/>
<keyword evidence="3 5" id="KW-1133">Transmembrane helix</keyword>
<evidence type="ECO:0000256" key="3">
    <source>
        <dbReference type="ARBA" id="ARBA00022989"/>
    </source>
</evidence>
<evidence type="ECO:0000256" key="5">
    <source>
        <dbReference type="SAM" id="Phobius"/>
    </source>
</evidence>
<organism evidence="6 7">
    <name type="scientific">Pseudonocardia bannensis</name>
    <dbReference type="NCBI Taxonomy" id="630973"/>
    <lineage>
        <taxon>Bacteria</taxon>
        <taxon>Bacillati</taxon>
        <taxon>Actinomycetota</taxon>
        <taxon>Actinomycetes</taxon>
        <taxon>Pseudonocardiales</taxon>
        <taxon>Pseudonocardiaceae</taxon>
        <taxon>Pseudonocardia</taxon>
    </lineage>
</organism>
<sequence>LVVALAGWLLLLPRVLRHWRLPAVGAGFLVCVATQGVVVLAGTSAPPGRVGWICVPGLAVFVLGLVLYGFVLARFELGQLRRGAGDQWVAGGALAISALAGATLVTATSSSGVLGWWPGLHEAVRSADLIVLGLALAWYAVLAASELRWPRPVYDARRWSTVFPLGMTALACMTTASATGVGWLRPLGEVLVWPALAAWIAVAAGAARRMTPPARRC</sequence>
<dbReference type="Pfam" id="PF03595">
    <property type="entry name" value="SLAC1"/>
    <property type="match status" value="1"/>
</dbReference>
<dbReference type="InterPro" id="IPR004695">
    <property type="entry name" value="SLAC1/Mae1/Ssu1/TehA"/>
</dbReference>
<feature type="transmembrane region" description="Helical" evidence="5">
    <location>
        <begin position="161"/>
        <end position="184"/>
    </location>
</feature>
<feature type="transmembrane region" description="Helical" evidence="5">
    <location>
        <begin position="190"/>
        <end position="207"/>
    </location>
</feature>
<dbReference type="Proteomes" id="UP000586918">
    <property type="component" value="Unassembled WGS sequence"/>
</dbReference>
<reference evidence="6 7" key="1">
    <citation type="submission" date="2020-04" db="EMBL/GenBank/DDBJ databases">
        <authorList>
            <person name="Klaysubun C."/>
            <person name="Duangmal K."/>
            <person name="Lipun K."/>
        </authorList>
    </citation>
    <scope>NUCLEOTIDE SEQUENCE [LARGE SCALE GENOMIC DNA]</scope>
    <source>
        <strain evidence="6 7">DSM 45300</strain>
    </source>
</reference>
<feature type="transmembrane region" description="Helical" evidence="5">
    <location>
        <begin position="50"/>
        <end position="73"/>
    </location>
</feature>
<feature type="transmembrane region" description="Helical" evidence="5">
    <location>
        <begin position="94"/>
        <end position="117"/>
    </location>
</feature>
<name>A0A848DNZ9_9PSEU</name>
<feature type="transmembrane region" description="Helical" evidence="5">
    <location>
        <begin position="129"/>
        <end position="149"/>
    </location>
</feature>
<keyword evidence="2 5" id="KW-0812">Transmembrane</keyword>
<dbReference type="InterPro" id="IPR038665">
    <property type="entry name" value="Voltage-dep_anion_channel_sf"/>
</dbReference>
<dbReference type="GO" id="GO:0055085">
    <property type="term" value="P:transmembrane transport"/>
    <property type="evidence" value="ECO:0007669"/>
    <property type="project" value="InterPro"/>
</dbReference>
<comment type="subcellular location">
    <subcellularLocation>
        <location evidence="1">Membrane</location>
        <topology evidence="1">Multi-pass membrane protein</topology>
    </subcellularLocation>
</comment>
<dbReference type="AlphaFoldDB" id="A0A848DNZ9"/>
<keyword evidence="4 5" id="KW-0472">Membrane</keyword>
<evidence type="ECO:0000313" key="6">
    <source>
        <dbReference type="EMBL" id="NMH94537.1"/>
    </source>
</evidence>
<feature type="transmembrane region" description="Helical" evidence="5">
    <location>
        <begin position="21"/>
        <end position="44"/>
    </location>
</feature>
<evidence type="ECO:0008006" key="8">
    <source>
        <dbReference type="Google" id="ProtNLM"/>
    </source>
</evidence>
<keyword evidence="7" id="KW-1185">Reference proteome</keyword>
<accession>A0A848DNZ9</accession>
<dbReference type="GO" id="GO:0016020">
    <property type="term" value="C:membrane"/>
    <property type="evidence" value="ECO:0007669"/>
    <property type="project" value="UniProtKB-SubCell"/>
</dbReference>
<dbReference type="Gene3D" id="1.50.10.150">
    <property type="entry name" value="Voltage-dependent anion channel"/>
    <property type="match status" value="1"/>
</dbReference>
<gene>
    <name evidence="6" type="ORF">HF519_23765</name>
</gene>
<protein>
    <recommendedName>
        <fullName evidence="8">C4-dicarboxylate transporter/malic acid transport protein</fullName>
    </recommendedName>
</protein>
<evidence type="ECO:0000256" key="4">
    <source>
        <dbReference type="ARBA" id="ARBA00023136"/>
    </source>
</evidence>
<comment type="caution">
    <text evidence="6">The sequence shown here is derived from an EMBL/GenBank/DDBJ whole genome shotgun (WGS) entry which is preliminary data.</text>
</comment>
<evidence type="ECO:0000313" key="7">
    <source>
        <dbReference type="Proteomes" id="UP000586918"/>
    </source>
</evidence>
<evidence type="ECO:0000256" key="2">
    <source>
        <dbReference type="ARBA" id="ARBA00022692"/>
    </source>
</evidence>
<feature type="non-terminal residue" evidence="6">
    <location>
        <position position="1"/>
    </location>
</feature>